<evidence type="ECO:0000313" key="4">
    <source>
        <dbReference type="Proteomes" id="UP001055125"/>
    </source>
</evidence>
<evidence type="ECO:0000256" key="1">
    <source>
        <dbReference type="SAM" id="MobiDB-lite"/>
    </source>
</evidence>
<proteinExistence type="predicted"/>
<dbReference type="InterPro" id="IPR027417">
    <property type="entry name" value="P-loop_NTPase"/>
</dbReference>
<dbReference type="InterPro" id="IPR002586">
    <property type="entry name" value="CobQ/CobB/MinD/ParA_Nub-bd_dom"/>
</dbReference>
<dbReference type="Gene3D" id="3.40.50.300">
    <property type="entry name" value="P-loop containing nucleotide triphosphate hydrolases"/>
    <property type="match status" value="1"/>
</dbReference>
<dbReference type="SUPFAM" id="SSF52540">
    <property type="entry name" value="P-loop containing nucleoside triphosphate hydrolases"/>
    <property type="match status" value="1"/>
</dbReference>
<dbReference type="CDD" id="cd02042">
    <property type="entry name" value="ParAB_family"/>
    <property type="match status" value="1"/>
</dbReference>
<reference evidence="3" key="2">
    <citation type="submission" date="2021-08" db="EMBL/GenBank/DDBJ databases">
        <authorList>
            <person name="Tani A."/>
            <person name="Ola A."/>
            <person name="Ogura Y."/>
            <person name="Katsura K."/>
            <person name="Hayashi T."/>
        </authorList>
    </citation>
    <scope>NUCLEOTIDE SEQUENCE</scope>
    <source>
        <strain evidence="3">DSM 19015</strain>
    </source>
</reference>
<accession>A0ABQ4S0U5</accession>
<feature type="region of interest" description="Disordered" evidence="1">
    <location>
        <begin position="46"/>
        <end position="86"/>
    </location>
</feature>
<organism evidence="3 4">
    <name type="scientific">Methylobacterium iners</name>
    <dbReference type="NCBI Taxonomy" id="418707"/>
    <lineage>
        <taxon>Bacteria</taxon>
        <taxon>Pseudomonadati</taxon>
        <taxon>Pseudomonadota</taxon>
        <taxon>Alphaproteobacteria</taxon>
        <taxon>Hyphomicrobiales</taxon>
        <taxon>Methylobacteriaceae</taxon>
        <taxon>Methylobacterium</taxon>
    </lineage>
</organism>
<comment type="caution">
    <text evidence="3">The sequence shown here is derived from an EMBL/GenBank/DDBJ whole genome shotgun (WGS) entry which is preliminary data.</text>
</comment>
<dbReference type="PANTHER" id="PTHR13696">
    <property type="entry name" value="P-LOOP CONTAINING NUCLEOSIDE TRIPHOSPHATE HYDROLASE"/>
    <property type="match status" value="1"/>
</dbReference>
<evidence type="ECO:0000259" key="2">
    <source>
        <dbReference type="Pfam" id="PF01656"/>
    </source>
</evidence>
<dbReference type="EMBL" id="BPQP01000050">
    <property type="protein sequence ID" value="GJD96052.1"/>
    <property type="molecule type" value="Genomic_DNA"/>
</dbReference>
<sequence length="86" mass="8923">MRTIAVISQKGGTGKSTIAIHLAVAAHLAGHRCAVVDLDPQATARKWGDKREADGPEVIGEAPCRTAQRHASGSLPSREALDAEAA</sequence>
<name>A0ABQ4S0U5_9HYPH</name>
<evidence type="ECO:0000313" key="3">
    <source>
        <dbReference type="EMBL" id="GJD96052.1"/>
    </source>
</evidence>
<gene>
    <name evidence="3" type="ORF">OCOJLMKI_3270</name>
</gene>
<dbReference type="RefSeq" id="WP_238245179.1">
    <property type="nucleotide sequence ID" value="NZ_BPQP01000050.1"/>
</dbReference>
<feature type="domain" description="CobQ/CobB/MinD/ParA nucleotide binding" evidence="2">
    <location>
        <begin position="4"/>
        <end position="46"/>
    </location>
</feature>
<dbReference type="Proteomes" id="UP001055125">
    <property type="component" value="Unassembled WGS sequence"/>
</dbReference>
<protein>
    <submittedName>
        <fullName evidence="3">Iron-sulfur cluster carrier protein</fullName>
    </submittedName>
</protein>
<keyword evidence="4" id="KW-1185">Reference proteome</keyword>
<dbReference type="InterPro" id="IPR050678">
    <property type="entry name" value="DNA_Partitioning_ATPase"/>
</dbReference>
<reference evidence="3" key="1">
    <citation type="journal article" date="2021" name="Front. Microbiol.">
        <title>Comprehensive Comparative Genomics and Phenotyping of Methylobacterium Species.</title>
        <authorList>
            <person name="Alessa O."/>
            <person name="Ogura Y."/>
            <person name="Fujitani Y."/>
            <person name="Takami H."/>
            <person name="Hayashi T."/>
            <person name="Sahin N."/>
            <person name="Tani A."/>
        </authorList>
    </citation>
    <scope>NUCLEOTIDE SEQUENCE</scope>
    <source>
        <strain evidence="3">DSM 19015</strain>
    </source>
</reference>
<dbReference type="Pfam" id="PF01656">
    <property type="entry name" value="CbiA"/>
    <property type="match status" value="1"/>
</dbReference>
<dbReference type="PANTHER" id="PTHR13696:SF96">
    <property type="entry name" value="COBQ_COBB_MIND_PARA NUCLEOTIDE BINDING DOMAIN-CONTAINING PROTEIN"/>
    <property type="match status" value="1"/>
</dbReference>